<accession>A0A3S9B4N0</accession>
<dbReference type="PANTHER" id="PTHR39087:SF2">
    <property type="entry name" value="UPF0104 MEMBRANE PROTEIN MJ1595"/>
    <property type="match status" value="1"/>
</dbReference>
<keyword evidence="9" id="KW-1185">Reference proteome</keyword>
<feature type="transmembrane region" description="Helical" evidence="7">
    <location>
        <begin position="67"/>
        <end position="88"/>
    </location>
</feature>
<sequence>MAVRSRQRQPLVTDRIHYQPSGSSPASRRPASDGDFSVSDCDIWLPRPDAFRRGKSRWPLIRPRSGILSFGLASVAATFSPVPLGLGFFEGACVGLLHSMGSDLEPAIAATLIPRGFTLWLPTLPGLWFIRQETRSAIPPPQDTISSTMHAPRRRGGSRASFPTMTKCSPCAERSASGLRCTRTSPER</sequence>
<dbReference type="PANTHER" id="PTHR39087">
    <property type="entry name" value="UPF0104 MEMBRANE PROTEIN MJ1595"/>
    <property type="match status" value="1"/>
</dbReference>
<feature type="transmembrane region" description="Helical" evidence="7">
    <location>
        <begin position="108"/>
        <end position="130"/>
    </location>
</feature>
<feature type="compositionally biased region" description="Low complexity" evidence="6">
    <location>
        <begin position="20"/>
        <end position="29"/>
    </location>
</feature>
<dbReference type="Proteomes" id="UP000268192">
    <property type="component" value="Chromosome"/>
</dbReference>
<keyword evidence="2" id="KW-1003">Cell membrane</keyword>
<keyword evidence="4 7" id="KW-1133">Transmembrane helix</keyword>
<reference evidence="8 9" key="1">
    <citation type="submission" date="2018-09" db="EMBL/GenBank/DDBJ databases">
        <title>Marinorhizobium profundi gen. nov., sp. nov., isolated from a deep-sea sediment sample from the New Britain Trench and proposal of Marinorhizobiaceae fam. nov. in the order Rhizobiales of the class Alphaproteobacteria.</title>
        <authorList>
            <person name="Cao J."/>
        </authorList>
    </citation>
    <scope>NUCLEOTIDE SEQUENCE [LARGE SCALE GENOMIC DNA]</scope>
    <source>
        <strain evidence="8 9">WS11</strain>
    </source>
</reference>
<evidence type="ECO:0000256" key="3">
    <source>
        <dbReference type="ARBA" id="ARBA00022692"/>
    </source>
</evidence>
<evidence type="ECO:0000313" key="9">
    <source>
        <dbReference type="Proteomes" id="UP000268192"/>
    </source>
</evidence>
<dbReference type="GO" id="GO:0005886">
    <property type="term" value="C:plasma membrane"/>
    <property type="evidence" value="ECO:0007669"/>
    <property type="project" value="UniProtKB-SubCell"/>
</dbReference>
<evidence type="ECO:0000256" key="2">
    <source>
        <dbReference type="ARBA" id="ARBA00022475"/>
    </source>
</evidence>
<evidence type="ECO:0000256" key="5">
    <source>
        <dbReference type="ARBA" id="ARBA00023136"/>
    </source>
</evidence>
<protein>
    <submittedName>
        <fullName evidence="8">UPF0104 family protein</fullName>
    </submittedName>
</protein>
<dbReference type="InterPro" id="IPR022791">
    <property type="entry name" value="L-PG_synthase/AglD"/>
</dbReference>
<evidence type="ECO:0000256" key="1">
    <source>
        <dbReference type="ARBA" id="ARBA00004651"/>
    </source>
</evidence>
<organism evidence="8 9">
    <name type="scientific">Georhizobium profundi</name>
    <dbReference type="NCBI Taxonomy" id="2341112"/>
    <lineage>
        <taxon>Bacteria</taxon>
        <taxon>Pseudomonadati</taxon>
        <taxon>Pseudomonadota</taxon>
        <taxon>Alphaproteobacteria</taxon>
        <taxon>Hyphomicrobiales</taxon>
        <taxon>Rhizobiaceae</taxon>
        <taxon>Georhizobium</taxon>
    </lineage>
</organism>
<dbReference type="EMBL" id="CP032509">
    <property type="protein sequence ID" value="AZN71896.1"/>
    <property type="molecule type" value="Genomic_DNA"/>
</dbReference>
<feature type="region of interest" description="Disordered" evidence="6">
    <location>
        <begin position="138"/>
        <end position="188"/>
    </location>
</feature>
<dbReference type="KEGG" id="abaw:D5400_11985"/>
<evidence type="ECO:0000256" key="6">
    <source>
        <dbReference type="SAM" id="MobiDB-lite"/>
    </source>
</evidence>
<dbReference type="AlphaFoldDB" id="A0A3S9B4N0"/>
<feature type="region of interest" description="Disordered" evidence="6">
    <location>
        <begin position="1"/>
        <end position="34"/>
    </location>
</feature>
<comment type="subcellular location">
    <subcellularLocation>
        <location evidence="1">Cell membrane</location>
        <topology evidence="1">Multi-pass membrane protein</topology>
    </subcellularLocation>
</comment>
<evidence type="ECO:0000313" key="8">
    <source>
        <dbReference type="EMBL" id="AZN71896.1"/>
    </source>
</evidence>
<gene>
    <name evidence="8" type="ORF">D5400_11985</name>
</gene>
<dbReference type="Pfam" id="PF03706">
    <property type="entry name" value="LPG_synthase_TM"/>
    <property type="match status" value="1"/>
</dbReference>
<evidence type="ECO:0000256" key="7">
    <source>
        <dbReference type="SAM" id="Phobius"/>
    </source>
</evidence>
<name>A0A3S9B4N0_9HYPH</name>
<dbReference type="OrthoDB" id="9814270at2"/>
<keyword evidence="3 7" id="KW-0812">Transmembrane</keyword>
<proteinExistence type="predicted"/>
<evidence type="ECO:0000256" key="4">
    <source>
        <dbReference type="ARBA" id="ARBA00022989"/>
    </source>
</evidence>
<keyword evidence="5 7" id="KW-0472">Membrane</keyword>